<dbReference type="InterPro" id="IPR026898">
    <property type="entry name" value="PrsW"/>
</dbReference>
<dbReference type="PANTHER" id="PTHR36844">
    <property type="entry name" value="PROTEASE PRSW"/>
    <property type="match status" value="1"/>
</dbReference>
<evidence type="ECO:0000313" key="2">
    <source>
        <dbReference type="EMBL" id="RIX29091.1"/>
    </source>
</evidence>
<feature type="transmembrane region" description="Helical" evidence="1">
    <location>
        <begin position="132"/>
        <end position="153"/>
    </location>
</feature>
<keyword evidence="1" id="KW-0472">Membrane</keyword>
<dbReference type="GO" id="GO:0006508">
    <property type="term" value="P:proteolysis"/>
    <property type="evidence" value="ECO:0007669"/>
    <property type="project" value="UniProtKB-KW"/>
</dbReference>
<dbReference type="Proteomes" id="UP000285023">
    <property type="component" value="Unassembled WGS sequence"/>
</dbReference>
<proteinExistence type="predicted"/>
<protein>
    <submittedName>
        <fullName evidence="2">PrsW family intramembrane metalloprotease</fullName>
    </submittedName>
</protein>
<keyword evidence="2" id="KW-0645">Protease</keyword>
<feature type="transmembrane region" description="Helical" evidence="1">
    <location>
        <begin position="102"/>
        <end position="120"/>
    </location>
</feature>
<accession>A0A418PZ14</accession>
<sequence>MTIADIIDWSLALMPVLLMAALFAWLDVFKLMSVREMAGLLLLGGATALAAWPVSGAVLDQLPMGFSFYSRMVAPWTEEMLKLMAVILLFAGNRIGFKLDAVISGFAIGAGFSVVENIFYLTRYPELAAPVWMVRGLGTAIMHGTTAAIMAAVAHELGERSARRAGAAFRLNPLWFVPGYLTASLIHLAFNYFPDRPMLVMMVTLVLAPFCLLALLRFGESEAQNWLAEECTIHEMMLAAWKSGRFPDDTSGRRIAALARRVSGQEAERIRAYCMLKTELVLAAERELQDGDRHIAPEQRQRFRDQFAQLEAMRQSMSRTGFAALRPLLPFSRNDEWELSELRELIGRD</sequence>
<keyword evidence="1" id="KW-1133">Transmembrane helix</keyword>
<feature type="transmembrane region" description="Helical" evidence="1">
    <location>
        <begin position="6"/>
        <end position="26"/>
    </location>
</feature>
<keyword evidence="3" id="KW-1185">Reference proteome</keyword>
<dbReference type="OrthoDB" id="7545313at2"/>
<dbReference type="RefSeq" id="WP_119532978.1">
    <property type="nucleotide sequence ID" value="NZ_QXTF01000002.1"/>
</dbReference>
<keyword evidence="1" id="KW-0812">Transmembrane</keyword>
<keyword evidence="2" id="KW-0482">Metalloprotease</keyword>
<feature type="transmembrane region" description="Helical" evidence="1">
    <location>
        <begin position="79"/>
        <end position="95"/>
    </location>
</feature>
<feature type="transmembrane region" description="Helical" evidence="1">
    <location>
        <begin position="38"/>
        <end position="59"/>
    </location>
</feature>
<dbReference type="GO" id="GO:0008237">
    <property type="term" value="F:metallopeptidase activity"/>
    <property type="evidence" value="ECO:0007669"/>
    <property type="project" value="UniProtKB-KW"/>
</dbReference>
<name>A0A418PZ14_9SPHN</name>
<keyword evidence="2" id="KW-0378">Hydrolase</keyword>
<comment type="caution">
    <text evidence="2">The sequence shown here is derived from an EMBL/GenBank/DDBJ whole genome shotgun (WGS) entry which is preliminary data.</text>
</comment>
<evidence type="ECO:0000256" key="1">
    <source>
        <dbReference type="SAM" id="Phobius"/>
    </source>
</evidence>
<organism evidence="2 3">
    <name type="scientific">Sphingomonas edaphi</name>
    <dbReference type="NCBI Taxonomy" id="2315689"/>
    <lineage>
        <taxon>Bacteria</taxon>
        <taxon>Pseudomonadati</taxon>
        <taxon>Pseudomonadota</taxon>
        <taxon>Alphaproteobacteria</taxon>
        <taxon>Sphingomonadales</taxon>
        <taxon>Sphingomonadaceae</taxon>
        <taxon>Sphingomonas</taxon>
    </lineage>
</organism>
<dbReference type="PANTHER" id="PTHR36844:SF1">
    <property type="entry name" value="PROTEASE PRSW"/>
    <property type="match status" value="1"/>
</dbReference>
<feature type="transmembrane region" description="Helical" evidence="1">
    <location>
        <begin position="199"/>
        <end position="218"/>
    </location>
</feature>
<dbReference type="Pfam" id="PF13367">
    <property type="entry name" value="PrsW-protease"/>
    <property type="match status" value="1"/>
</dbReference>
<feature type="transmembrane region" description="Helical" evidence="1">
    <location>
        <begin position="174"/>
        <end position="193"/>
    </location>
</feature>
<reference evidence="2 3" key="1">
    <citation type="submission" date="2018-09" db="EMBL/GenBank/DDBJ databases">
        <title>Sphingomonas sp. DAC4.</title>
        <authorList>
            <person name="Seo T."/>
        </authorList>
    </citation>
    <scope>NUCLEOTIDE SEQUENCE [LARGE SCALE GENOMIC DNA]</scope>
    <source>
        <strain evidence="2 3">DAC4</strain>
    </source>
</reference>
<dbReference type="EMBL" id="QXTF01000002">
    <property type="protein sequence ID" value="RIX29091.1"/>
    <property type="molecule type" value="Genomic_DNA"/>
</dbReference>
<evidence type="ECO:0000313" key="3">
    <source>
        <dbReference type="Proteomes" id="UP000285023"/>
    </source>
</evidence>
<dbReference type="AlphaFoldDB" id="A0A418PZ14"/>
<gene>
    <name evidence="2" type="ORF">D3M59_07130</name>
</gene>